<sequence>MAARTFLRVVTAAGLVAGQVAYYNPTLTGGSMLTLQDEPLNMIISGLSTPEALTDQGILNFGNALGYDVSCLGLVLGGAQAADLGDGNGWVNQTQLLREDYGLPLGTCLETLIGGNHYRVFRQNGTGADSGALFLAASKEDPITESHDIVSNGYDLGRDEIVTAATAGTVSFNGVDYTTTVEYVTGLLPPGSAGINHNISIDGQVAVLTITAVEDNAGINCKGSSLCSVLPASDCSAAAAQIVNTTVYRTDETAAQTGVCSGHCGIFVQGTDCYYDGSSLVEAYAALRSKNCKVCGSQEYLNGCEITINYVSDC</sequence>
<dbReference type="InterPro" id="IPR029167">
    <property type="entry name" value="Mug117"/>
</dbReference>
<dbReference type="SUPFAM" id="SSF55221">
    <property type="entry name" value="Yeast killer toxins"/>
    <property type="match status" value="1"/>
</dbReference>
<dbReference type="Proteomes" id="UP000815677">
    <property type="component" value="Unassembled WGS sequence"/>
</dbReference>
<name>A0ABQ0LWV5_MYCCL</name>
<keyword evidence="3" id="KW-1185">Reference proteome</keyword>
<organism evidence="2 3">
    <name type="scientific">Mycena chlorophos</name>
    <name type="common">Agaric fungus</name>
    <name type="synonym">Agaricus chlorophos</name>
    <dbReference type="NCBI Taxonomy" id="658473"/>
    <lineage>
        <taxon>Eukaryota</taxon>
        <taxon>Fungi</taxon>
        <taxon>Dikarya</taxon>
        <taxon>Basidiomycota</taxon>
        <taxon>Agaricomycotina</taxon>
        <taxon>Agaricomycetes</taxon>
        <taxon>Agaricomycetidae</taxon>
        <taxon>Agaricales</taxon>
        <taxon>Marasmiineae</taxon>
        <taxon>Mycenaceae</taxon>
        <taxon>Mycena</taxon>
    </lineage>
</organism>
<proteinExistence type="predicted"/>
<protein>
    <submittedName>
        <fullName evidence="2">Uncharacterized protein</fullName>
    </submittedName>
</protein>
<dbReference type="Gene3D" id="3.30.430.10">
    <property type="entry name" value="Killer Toxin P4, subunit A"/>
    <property type="match status" value="1"/>
</dbReference>
<dbReference type="Pfam" id="PF15474">
    <property type="entry name" value="MU117"/>
    <property type="match status" value="1"/>
</dbReference>
<dbReference type="InterPro" id="IPR011329">
    <property type="entry name" value="Killer_tox_Kp4/SMK"/>
</dbReference>
<reference evidence="2" key="1">
    <citation type="submission" date="2014-09" db="EMBL/GenBank/DDBJ databases">
        <title>Genome sequence of the luminous mushroom Mycena chlorophos for searching fungal bioluminescence genes.</title>
        <authorList>
            <person name="Tanaka Y."/>
            <person name="Kasuga D."/>
            <person name="Oba Y."/>
            <person name="Hase S."/>
            <person name="Sato K."/>
            <person name="Oba Y."/>
            <person name="Sakakibara Y."/>
        </authorList>
    </citation>
    <scope>NUCLEOTIDE SEQUENCE</scope>
</reference>
<keyword evidence="1" id="KW-0732">Signal</keyword>
<feature type="chain" id="PRO_5045200145" evidence="1">
    <location>
        <begin position="19"/>
        <end position="314"/>
    </location>
</feature>
<evidence type="ECO:0000313" key="3">
    <source>
        <dbReference type="Proteomes" id="UP000815677"/>
    </source>
</evidence>
<evidence type="ECO:0000256" key="1">
    <source>
        <dbReference type="SAM" id="SignalP"/>
    </source>
</evidence>
<dbReference type="EMBL" id="DF849025">
    <property type="protein sequence ID" value="GAT55467.1"/>
    <property type="molecule type" value="Genomic_DNA"/>
</dbReference>
<feature type="signal peptide" evidence="1">
    <location>
        <begin position="1"/>
        <end position="18"/>
    </location>
</feature>
<evidence type="ECO:0000313" key="2">
    <source>
        <dbReference type="EMBL" id="GAT55467.1"/>
    </source>
</evidence>
<gene>
    <name evidence="2" type="ORF">MCHLO_12234</name>
</gene>
<accession>A0ABQ0LWV5</accession>